<evidence type="ECO:0000313" key="2">
    <source>
        <dbReference type="Proteomes" id="UP001209083"/>
    </source>
</evidence>
<accession>A0ABY8QW22</accession>
<protein>
    <recommendedName>
        <fullName evidence="3">CopG family transcriptional regulator</fullName>
    </recommendedName>
</protein>
<evidence type="ECO:0000313" key="1">
    <source>
        <dbReference type="EMBL" id="WGW13011.1"/>
    </source>
</evidence>
<proteinExistence type="predicted"/>
<gene>
    <name evidence="1" type="ORF">LWF01_04345</name>
</gene>
<dbReference type="RefSeq" id="WP_349639819.1">
    <property type="nucleotide sequence ID" value="NZ_CP090958.1"/>
</dbReference>
<organism evidence="1 2">
    <name type="scientific">Saxibacter everestensis</name>
    <dbReference type="NCBI Taxonomy" id="2909229"/>
    <lineage>
        <taxon>Bacteria</taxon>
        <taxon>Bacillati</taxon>
        <taxon>Actinomycetota</taxon>
        <taxon>Actinomycetes</taxon>
        <taxon>Micrococcales</taxon>
        <taxon>Brevibacteriaceae</taxon>
        <taxon>Saxibacter</taxon>
    </lineage>
</organism>
<evidence type="ECO:0008006" key="3">
    <source>
        <dbReference type="Google" id="ProtNLM"/>
    </source>
</evidence>
<reference evidence="1 2" key="1">
    <citation type="submission" date="2023-05" db="EMBL/GenBank/DDBJ databases">
        <title>Lithophilousrod everest ZFBP1038 complete genpme.</title>
        <authorList>
            <person name="Tian M."/>
        </authorList>
    </citation>
    <scope>NUCLEOTIDE SEQUENCE [LARGE SCALE GENOMIC DNA]</scope>
    <source>
        <strain evidence="1 2">ZFBP1038</strain>
    </source>
</reference>
<dbReference type="Proteomes" id="UP001209083">
    <property type="component" value="Chromosome"/>
</dbReference>
<name>A0ABY8QW22_9MICO</name>
<dbReference type="EMBL" id="CP090958">
    <property type="protein sequence ID" value="WGW13011.1"/>
    <property type="molecule type" value="Genomic_DNA"/>
</dbReference>
<sequence length="67" mass="7212">MALNLRLSEEQDAALTRLAKEQGTSKQVAATTAIMAAADAAERKLQFDAALDEILNRDAGLLKRLAE</sequence>
<keyword evidence="2" id="KW-1185">Reference proteome</keyword>